<feature type="compositionally biased region" description="Low complexity" evidence="1">
    <location>
        <begin position="16"/>
        <end position="34"/>
    </location>
</feature>
<dbReference type="EMBL" id="JANBUL010000311">
    <property type="protein sequence ID" value="KAJ2777122.1"/>
    <property type="molecule type" value="Genomic_DNA"/>
</dbReference>
<reference evidence="2" key="1">
    <citation type="submission" date="2022-07" db="EMBL/GenBank/DDBJ databases">
        <title>Phylogenomic reconstructions and comparative analyses of Kickxellomycotina fungi.</title>
        <authorList>
            <person name="Reynolds N.K."/>
            <person name="Stajich J.E."/>
            <person name="Barry K."/>
            <person name="Grigoriev I.V."/>
            <person name="Crous P."/>
            <person name="Smith M.E."/>
        </authorList>
    </citation>
    <scope>NUCLEOTIDE SEQUENCE</scope>
    <source>
        <strain evidence="2">NBRC 105414</strain>
    </source>
</reference>
<dbReference type="OrthoDB" id="5561938at2759"/>
<protein>
    <submittedName>
        <fullName evidence="2">Uncharacterized protein</fullName>
    </submittedName>
</protein>
<gene>
    <name evidence="2" type="ORF">H4R18_005320</name>
</gene>
<evidence type="ECO:0000313" key="2">
    <source>
        <dbReference type="EMBL" id="KAJ2777122.1"/>
    </source>
</evidence>
<organism evidence="2 3">
    <name type="scientific">Coemansia javaensis</name>
    <dbReference type="NCBI Taxonomy" id="2761396"/>
    <lineage>
        <taxon>Eukaryota</taxon>
        <taxon>Fungi</taxon>
        <taxon>Fungi incertae sedis</taxon>
        <taxon>Zoopagomycota</taxon>
        <taxon>Kickxellomycotina</taxon>
        <taxon>Kickxellomycetes</taxon>
        <taxon>Kickxellales</taxon>
        <taxon>Kickxellaceae</taxon>
        <taxon>Coemansia</taxon>
    </lineage>
</organism>
<dbReference type="Proteomes" id="UP001140217">
    <property type="component" value="Unassembled WGS sequence"/>
</dbReference>
<sequence>MSVHSSDAPSRPRLLLSSGPASSDVPSSVGSLHSGSDYFPALPHSPTTPDHPVLLPGIARFSPGHNLEGSWLDLDSDDDDDAPRRAATLARAPRKNSGSSVKELRSTLSGIRELTHRGSMHIRKLTVKIVR</sequence>
<feature type="region of interest" description="Disordered" evidence="1">
    <location>
        <begin position="1"/>
        <end position="51"/>
    </location>
</feature>
<evidence type="ECO:0000313" key="3">
    <source>
        <dbReference type="Proteomes" id="UP001140217"/>
    </source>
</evidence>
<comment type="caution">
    <text evidence="2">The sequence shown here is derived from an EMBL/GenBank/DDBJ whole genome shotgun (WGS) entry which is preliminary data.</text>
</comment>
<proteinExistence type="predicted"/>
<evidence type="ECO:0000256" key="1">
    <source>
        <dbReference type="SAM" id="MobiDB-lite"/>
    </source>
</evidence>
<keyword evidence="3" id="KW-1185">Reference proteome</keyword>
<accession>A0A9W8H2B6</accession>
<dbReference type="AlphaFoldDB" id="A0A9W8H2B6"/>
<name>A0A9W8H2B6_9FUNG</name>